<sequence length="165" mass="17689">MDRKRGKRPWLAALLGTLATGLGHFYLRRWRRGLAWFVAAVVASYLFVPPEAAQALLSGEGSDPADLAPVFVVGVASIADAYVLARRRQQRARREAAASRDAGTAVNQDGDDYGTGVTATATMGTASPGESDAESCPNCGKELDPELDFCPWCTARLDGENDRDE</sequence>
<keyword evidence="1" id="KW-0812">Transmembrane</keyword>
<gene>
    <name evidence="3" type="ORF">ACFSAS_01005</name>
</gene>
<protein>
    <submittedName>
        <fullName evidence="3">Zinc ribbon domain-containing protein</fullName>
    </submittedName>
</protein>
<evidence type="ECO:0000313" key="4">
    <source>
        <dbReference type="Proteomes" id="UP001597092"/>
    </source>
</evidence>
<dbReference type="Proteomes" id="UP001597092">
    <property type="component" value="Unassembled WGS sequence"/>
</dbReference>
<feature type="domain" description="DUF7575" evidence="2">
    <location>
        <begin position="132"/>
        <end position="158"/>
    </location>
</feature>
<keyword evidence="1" id="KW-0472">Membrane</keyword>
<accession>A0ABD6DPL5</accession>
<evidence type="ECO:0000313" key="3">
    <source>
        <dbReference type="EMBL" id="MFD1684186.1"/>
    </source>
</evidence>
<comment type="caution">
    <text evidence="3">The sequence shown here is derived from an EMBL/GenBank/DDBJ whole genome shotgun (WGS) entry which is preliminary data.</text>
</comment>
<evidence type="ECO:0000256" key="1">
    <source>
        <dbReference type="SAM" id="Phobius"/>
    </source>
</evidence>
<feature type="transmembrane region" description="Helical" evidence="1">
    <location>
        <begin position="68"/>
        <end position="85"/>
    </location>
</feature>
<reference evidence="3 4" key="1">
    <citation type="journal article" date="2019" name="Int. J. Syst. Evol. Microbiol.">
        <title>The Global Catalogue of Microorganisms (GCM) 10K type strain sequencing project: providing services to taxonomists for standard genome sequencing and annotation.</title>
        <authorList>
            <consortium name="The Broad Institute Genomics Platform"/>
            <consortium name="The Broad Institute Genome Sequencing Center for Infectious Disease"/>
            <person name="Wu L."/>
            <person name="Ma J."/>
        </authorList>
    </citation>
    <scope>NUCLEOTIDE SEQUENCE [LARGE SCALE GENOMIC DNA]</scope>
    <source>
        <strain evidence="3 4">CGMCC 1.10387</strain>
    </source>
</reference>
<dbReference type="InterPro" id="IPR055997">
    <property type="entry name" value="DUF7575"/>
</dbReference>
<feature type="transmembrane region" description="Helical" evidence="1">
    <location>
        <begin position="33"/>
        <end position="48"/>
    </location>
</feature>
<evidence type="ECO:0000259" key="2">
    <source>
        <dbReference type="Pfam" id="PF24460"/>
    </source>
</evidence>
<proteinExistence type="predicted"/>
<keyword evidence="4" id="KW-1185">Reference proteome</keyword>
<dbReference type="EMBL" id="JBHUDP010000001">
    <property type="protein sequence ID" value="MFD1684186.1"/>
    <property type="molecule type" value="Genomic_DNA"/>
</dbReference>
<organism evidence="3 4">
    <name type="scientific">Halobellus litoreus</name>
    <dbReference type="NCBI Taxonomy" id="755310"/>
    <lineage>
        <taxon>Archaea</taxon>
        <taxon>Methanobacteriati</taxon>
        <taxon>Methanobacteriota</taxon>
        <taxon>Stenosarchaea group</taxon>
        <taxon>Halobacteria</taxon>
        <taxon>Halobacteriales</taxon>
        <taxon>Haloferacaceae</taxon>
        <taxon>Halobellus</taxon>
    </lineage>
</organism>
<name>A0ABD6DPL5_9EURY</name>
<dbReference type="AlphaFoldDB" id="A0ABD6DPL5"/>
<dbReference type="RefSeq" id="WP_256308317.1">
    <property type="nucleotide sequence ID" value="NZ_JANHAW010000002.1"/>
</dbReference>
<keyword evidence="1" id="KW-1133">Transmembrane helix</keyword>
<dbReference type="Pfam" id="PF24460">
    <property type="entry name" value="DUF7575"/>
    <property type="match status" value="1"/>
</dbReference>